<accession>A0ABD0MD68</accession>
<reference evidence="1 2" key="1">
    <citation type="submission" date="2024-05" db="EMBL/GenBank/DDBJ databases">
        <title>Genome sequencing and assembly of Indian major carp, Cirrhinus mrigala (Hamilton, 1822).</title>
        <authorList>
            <person name="Mohindra V."/>
            <person name="Chowdhury L.M."/>
            <person name="Lal K."/>
            <person name="Jena J.K."/>
        </authorList>
    </citation>
    <scope>NUCLEOTIDE SEQUENCE [LARGE SCALE GENOMIC DNA]</scope>
    <source>
        <strain evidence="1">CM1030</strain>
        <tissue evidence="1">Blood</tissue>
    </source>
</reference>
<dbReference type="Proteomes" id="UP001529510">
    <property type="component" value="Unassembled WGS sequence"/>
</dbReference>
<dbReference type="EMBL" id="JAMKFB020000709">
    <property type="protein sequence ID" value="KAL0148223.1"/>
    <property type="molecule type" value="Genomic_DNA"/>
</dbReference>
<gene>
    <name evidence="1" type="ORF">M9458_056455</name>
</gene>
<organism evidence="1 2">
    <name type="scientific">Cirrhinus mrigala</name>
    <name type="common">Mrigala</name>
    <dbReference type="NCBI Taxonomy" id="683832"/>
    <lineage>
        <taxon>Eukaryota</taxon>
        <taxon>Metazoa</taxon>
        <taxon>Chordata</taxon>
        <taxon>Craniata</taxon>
        <taxon>Vertebrata</taxon>
        <taxon>Euteleostomi</taxon>
        <taxon>Actinopterygii</taxon>
        <taxon>Neopterygii</taxon>
        <taxon>Teleostei</taxon>
        <taxon>Ostariophysi</taxon>
        <taxon>Cypriniformes</taxon>
        <taxon>Cyprinidae</taxon>
        <taxon>Labeoninae</taxon>
        <taxon>Labeonini</taxon>
        <taxon>Cirrhinus</taxon>
    </lineage>
</organism>
<comment type="caution">
    <text evidence="1">The sequence shown here is derived from an EMBL/GenBank/DDBJ whole genome shotgun (WGS) entry which is preliminary data.</text>
</comment>
<evidence type="ECO:0000313" key="2">
    <source>
        <dbReference type="Proteomes" id="UP001529510"/>
    </source>
</evidence>
<dbReference type="AlphaFoldDB" id="A0ABD0MD68"/>
<evidence type="ECO:0000313" key="1">
    <source>
        <dbReference type="EMBL" id="KAL0148223.1"/>
    </source>
</evidence>
<proteinExistence type="predicted"/>
<protein>
    <submittedName>
        <fullName evidence="1">Uncharacterized protein</fullName>
    </submittedName>
</protein>
<sequence length="131" mass="14462">GQTYQYGSSLRVSSKKKLSSLFSWYGVWIPVESCQLKELVLNCLILQTKDSGPRSGLLTSILLVTAPPGQFPLKKDLLLRISKSWHPHPDLWTCTFVSGWDAVRPHWPSQAVVDVITQASAPSMGPGICPE</sequence>
<name>A0ABD0MD68_CIRMR</name>
<keyword evidence="2" id="KW-1185">Reference proteome</keyword>
<feature type="non-terminal residue" evidence="1">
    <location>
        <position position="131"/>
    </location>
</feature>
<feature type="non-terminal residue" evidence="1">
    <location>
        <position position="1"/>
    </location>
</feature>